<reference evidence="1 3" key="1">
    <citation type="submission" date="2019-05" db="EMBL/GenBank/DDBJ databases">
        <title>Mumia sp. nov., isolated from the intestinal contents of plateau pika (Ochotona curzoniae) in the Qinghai-Tibet plateau of China.</title>
        <authorList>
            <person name="Tian Z."/>
        </authorList>
    </citation>
    <scope>NUCLEOTIDE SEQUENCE [LARGE SCALE GENOMIC DNA]</scope>
    <source>
        <strain evidence="3">527</strain>
        <strain evidence="1">Z527</strain>
    </source>
</reference>
<proteinExistence type="predicted"/>
<dbReference type="AlphaFoldDB" id="A0A5C4MCS4"/>
<dbReference type="EMBL" id="VDFR01000157">
    <property type="protein sequence ID" value="TNC34391.1"/>
    <property type="molecule type" value="Genomic_DNA"/>
</dbReference>
<dbReference type="OrthoDB" id="3386776at2"/>
<comment type="caution">
    <text evidence="1">The sequence shown here is derived from an EMBL/GenBank/DDBJ whole genome shotgun (WGS) entry which is preliminary data.</text>
</comment>
<name>A0A5C4MCS4_9ACTN</name>
<evidence type="ECO:0000313" key="2">
    <source>
        <dbReference type="EMBL" id="TNC38338.1"/>
    </source>
</evidence>
<evidence type="ECO:0000313" key="3">
    <source>
        <dbReference type="Proteomes" id="UP000306740"/>
    </source>
</evidence>
<evidence type="ECO:0000313" key="1">
    <source>
        <dbReference type="EMBL" id="TNC34391.1"/>
    </source>
</evidence>
<sequence>MPAERIAVDTEVLNTAGRSLRRTHQGFDKTTSWSRPDHETIAHPALRGRLEEFADSWDDRRKDMMEAIEGLGDAAEAAAEAFENLEDEFVRALEGK</sequence>
<gene>
    <name evidence="2" type="ORF">FHE65_24425</name>
    <name evidence="1" type="ORF">FHE65_27860</name>
</gene>
<protein>
    <recommendedName>
        <fullName evidence="4">Excreted virulence factor EspC, type VII ESX diderm</fullName>
    </recommendedName>
</protein>
<dbReference type="RefSeq" id="WP_139085976.1">
    <property type="nucleotide sequence ID" value="NZ_VDFR01000121.1"/>
</dbReference>
<organism evidence="1 3">
    <name type="scientific">Mumia zhuanghuii</name>
    <dbReference type="NCBI Taxonomy" id="2585211"/>
    <lineage>
        <taxon>Bacteria</taxon>
        <taxon>Bacillati</taxon>
        <taxon>Actinomycetota</taxon>
        <taxon>Actinomycetes</taxon>
        <taxon>Propionibacteriales</taxon>
        <taxon>Nocardioidaceae</taxon>
        <taxon>Mumia</taxon>
    </lineage>
</organism>
<accession>A0A5C4MCS4</accession>
<dbReference type="EMBL" id="VDFR01000121">
    <property type="protein sequence ID" value="TNC38338.1"/>
    <property type="molecule type" value="Genomic_DNA"/>
</dbReference>
<evidence type="ECO:0008006" key="4">
    <source>
        <dbReference type="Google" id="ProtNLM"/>
    </source>
</evidence>
<dbReference type="Proteomes" id="UP000306740">
    <property type="component" value="Unassembled WGS sequence"/>
</dbReference>